<feature type="transmembrane region" description="Helical" evidence="1">
    <location>
        <begin position="7"/>
        <end position="27"/>
    </location>
</feature>
<evidence type="ECO:0000256" key="1">
    <source>
        <dbReference type="SAM" id="Phobius"/>
    </source>
</evidence>
<dbReference type="InterPro" id="IPR012902">
    <property type="entry name" value="N_methyl_site"/>
</dbReference>
<evidence type="ECO:0000313" key="3">
    <source>
        <dbReference type="Proteomes" id="UP001054897"/>
    </source>
</evidence>
<dbReference type="RefSeq" id="WP_129483938.1">
    <property type="nucleotide sequence ID" value="NZ_CP099397.1"/>
</dbReference>
<dbReference type="NCBIfam" id="TIGR02532">
    <property type="entry name" value="IV_pilin_GFxxxE"/>
    <property type="match status" value="1"/>
</dbReference>
<name>A0ABY5AA95_9GAMM</name>
<dbReference type="PROSITE" id="PS00409">
    <property type="entry name" value="PROKAR_NTER_METHYL"/>
    <property type="match status" value="1"/>
</dbReference>
<gene>
    <name evidence="2" type="ORF">L1F06_005020</name>
</gene>
<proteinExistence type="predicted"/>
<keyword evidence="1" id="KW-0812">Transmembrane</keyword>
<keyword evidence="3" id="KW-1185">Reference proteome</keyword>
<reference evidence="2" key="1">
    <citation type="submission" date="2022-06" db="EMBL/GenBank/DDBJ databases">
        <title>Complete genome of Pseudomonas hydrolytica DSWY01T.</title>
        <authorList>
            <person name="Jung J."/>
            <person name="Jeon C.O."/>
        </authorList>
    </citation>
    <scope>NUCLEOTIDE SEQUENCE</scope>
    <source>
        <strain evidence="2">DSWY01</strain>
    </source>
</reference>
<dbReference type="Pfam" id="PF07963">
    <property type="entry name" value="N_methyl"/>
    <property type="match status" value="1"/>
</dbReference>
<dbReference type="EMBL" id="CP099397">
    <property type="protein sequence ID" value="USR40807.1"/>
    <property type="molecule type" value="Genomic_DNA"/>
</dbReference>
<sequence>MNRTQKGLSLVELMVAIVISSLLILGVTEIFSRSFFADRDNTELTFMQESGRLALEIIGQDARRAGYQGCVASDTVTTFSPDNTSLPDAAVTTAGTNSLTFRYATPGTGCGTTALAFEPPITYTNANSGIRRNGDPILDNASMAFTFLPGNDPLTAKAIHIQITVSDSRTTGTLLNPRTFSATYELRNRLQ</sequence>
<organism evidence="2 3">
    <name type="scientific">Ectopseudomonas hydrolytica</name>
    <dbReference type="NCBI Taxonomy" id="2493633"/>
    <lineage>
        <taxon>Bacteria</taxon>
        <taxon>Pseudomonadati</taxon>
        <taxon>Pseudomonadota</taxon>
        <taxon>Gammaproteobacteria</taxon>
        <taxon>Pseudomonadales</taxon>
        <taxon>Pseudomonadaceae</taxon>
        <taxon>Ectopseudomonas</taxon>
    </lineage>
</organism>
<keyword evidence="1" id="KW-0472">Membrane</keyword>
<dbReference type="GeneID" id="300080313"/>
<keyword evidence="1" id="KW-1133">Transmembrane helix</keyword>
<dbReference type="Proteomes" id="UP001054897">
    <property type="component" value="Chromosome"/>
</dbReference>
<protein>
    <submittedName>
        <fullName evidence="2">Prepilin-type N-terminal cleavage/methylation domain-containing protein</fullName>
    </submittedName>
</protein>
<accession>A0ABY5AA95</accession>
<evidence type="ECO:0000313" key="2">
    <source>
        <dbReference type="EMBL" id="USR40807.1"/>
    </source>
</evidence>